<evidence type="ECO:0000256" key="6">
    <source>
        <dbReference type="ARBA" id="ARBA00023186"/>
    </source>
</evidence>
<dbReference type="Proteomes" id="UP000286482">
    <property type="component" value="Unassembled WGS sequence"/>
</dbReference>
<dbReference type="GO" id="GO:0044877">
    <property type="term" value="F:protein-containing complex binding"/>
    <property type="evidence" value="ECO:0007669"/>
    <property type="project" value="InterPro"/>
</dbReference>
<keyword evidence="4 10" id="KW-1133">Transmembrane helix</keyword>
<evidence type="ECO:0000256" key="5">
    <source>
        <dbReference type="ARBA" id="ARBA00023136"/>
    </source>
</evidence>
<dbReference type="Pfam" id="PF09976">
    <property type="entry name" value="TPR_21"/>
    <property type="match status" value="1"/>
</dbReference>
<dbReference type="RefSeq" id="WP_120355610.1">
    <property type="nucleotide sequence ID" value="NZ_RAQO01000008.1"/>
</dbReference>
<keyword evidence="9" id="KW-0802">TPR repeat</keyword>
<evidence type="ECO:0000259" key="11">
    <source>
        <dbReference type="Pfam" id="PF09976"/>
    </source>
</evidence>
<evidence type="ECO:0000313" key="13">
    <source>
        <dbReference type="Proteomes" id="UP000286482"/>
    </source>
</evidence>
<keyword evidence="2" id="KW-1003">Cell membrane</keyword>
<dbReference type="PROSITE" id="PS50005">
    <property type="entry name" value="TPR"/>
    <property type="match status" value="1"/>
</dbReference>
<evidence type="ECO:0000256" key="1">
    <source>
        <dbReference type="ARBA" id="ARBA00004401"/>
    </source>
</evidence>
<keyword evidence="3 10" id="KW-0812">Transmembrane</keyword>
<feature type="domain" description="Ancillary SecYEG translocon subunit/Cell division coordinator CpoB TPR" evidence="11">
    <location>
        <begin position="15"/>
        <end position="205"/>
    </location>
</feature>
<dbReference type="InterPro" id="IPR018704">
    <property type="entry name" value="SecYEG/CpoB_TPR"/>
</dbReference>
<dbReference type="OrthoDB" id="9789675at2"/>
<dbReference type="InterPro" id="IPR019734">
    <property type="entry name" value="TPR_rpt"/>
</dbReference>
<proteinExistence type="inferred from homology"/>
<evidence type="ECO:0000256" key="8">
    <source>
        <dbReference type="ARBA" id="ARBA00024235"/>
    </source>
</evidence>
<dbReference type="Gene3D" id="1.25.40.10">
    <property type="entry name" value="Tetratricopeptide repeat domain"/>
    <property type="match status" value="1"/>
</dbReference>
<accession>A0A420E885</accession>
<name>A0A420E885_9ALTE</name>
<evidence type="ECO:0000256" key="2">
    <source>
        <dbReference type="ARBA" id="ARBA00022475"/>
    </source>
</evidence>
<dbReference type="AlphaFoldDB" id="A0A420E885"/>
<dbReference type="InterPro" id="IPR011990">
    <property type="entry name" value="TPR-like_helical_dom_sf"/>
</dbReference>
<dbReference type="PANTHER" id="PTHR38035:SF1">
    <property type="entry name" value="ANCILLARY SECYEG TRANSLOCON SUBUNIT"/>
    <property type="match status" value="1"/>
</dbReference>
<dbReference type="EMBL" id="RAQO01000008">
    <property type="protein sequence ID" value="RKF15524.1"/>
    <property type="molecule type" value="Genomic_DNA"/>
</dbReference>
<comment type="similarity">
    <text evidence="7">Belongs to the YfgM family.</text>
</comment>
<feature type="repeat" description="TPR" evidence="9">
    <location>
        <begin position="159"/>
        <end position="192"/>
    </location>
</feature>
<evidence type="ECO:0000256" key="10">
    <source>
        <dbReference type="SAM" id="Phobius"/>
    </source>
</evidence>
<evidence type="ECO:0000256" key="7">
    <source>
        <dbReference type="ARBA" id="ARBA00024197"/>
    </source>
</evidence>
<keyword evidence="5 10" id="KW-0472">Membrane</keyword>
<evidence type="ECO:0000256" key="3">
    <source>
        <dbReference type="ARBA" id="ARBA00022692"/>
    </source>
</evidence>
<organism evidence="12 13">
    <name type="scientific">Alginatibacterium sediminis</name>
    <dbReference type="NCBI Taxonomy" id="2164068"/>
    <lineage>
        <taxon>Bacteria</taxon>
        <taxon>Pseudomonadati</taxon>
        <taxon>Pseudomonadota</taxon>
        <taxon>Gammaproteobacteria</taxon>
        <taxon>Alteromonadales</taxon>
        <taxon>Alteromonadaceae</taxon>
        <taxon>Alginatibacterium</taxon>
    </lineage>
</organism>
<keyword evidence="6" id="KW-0143">Chaperone</keyword>
<comment type="subcellular location">
    <subcellularLocation>
        <location evidence="1">Cell membrane</location>
        <topology evidence="1">Single-pass type II membrane protein</topology>
    </subcellularLocation>
</comment>
<reference evidence="12 13" key="1">
    <citation type="submission" date="2018-09" db="EMBL/GenBank/DDBJ databases">
        <authorList>
            <person name="Wang Z."/>
        </authorList>
    </citation>
    <scope>NUCLEOTIDE SEQUENCE [LARGE SCALE GENOMIC DNA]</scope>
    <source>
        <strain evidence="12 13">ALS 81</strain>
    </source>
</reference>
<evidence type="ECO:0000256" key="4">
    <source>
        <dbReference type="ARBA" id="ARBA00022989"/>
    </source>
</evidence>
<dbReference type="SMART" id="SM00028">
    <property type="entry name" value="TPR"/>
    <property type="match status" value="2"/>
</dbReference>
<dbReference type="GO" id="GO:0005886">
    <property type="term" value="C:plasma membrane"/>
    <property type="evidence" value="ECO:0007669"/>
    <property type="project" value="UniProtKB-SubCell"/>
</dbReference>
<sequence length="211" mass="23322">MEAYTTEEQQVQAIKDWWKKNGSSVILGTVIGLAGVFGWRYYGDYQIQQKESSSNAYQNVVTAAANDPEANLVGLQEFVASETASVNYRVMAAINLAKTLVTQEQYQSALEQLVWAEEQAPDELKALIQVRSARLQMQLEQYNEALATLAKVSDETYTAQVAQVQGDIYLAQGEVEQARQYYQTALDAAGAQADPSLSLKINDLSVEEDHG</sequence>
<comment type="caution">
    <text evidence="12">The sequence shown here is derived from an EMBL/GenBank/DDBJ whole genome shotgun (WGS) entry which is preliminary data.</text>
</comment>
<evidence type="ECO:0000313" key="12">
    <source>
        <dbReference type="EMBL" id="RKF15524.1"/>
    </source>
</evidence>
<protein>
    <recommendedName>
        <fullName evidence="8">Ancillary SecYEG translocon subunit</fullName>
    </recommendedName>
</protein>
<feature type="transmembrane region" description="Helical" evidence="10">
    <location>
        <begin position="25"/>
        <end position="42"/>
    </location>
</feature>
<dbReference type="PANTHER" id="PTHR38035">
    <property type="entry name" value="UPF0070 PROTEIN YFGM"/>
    <property type="match status" value="1"/>
</dbReference>
<dbReference type="SUPFAM" id="SSF48452">
    <property type="entry name" value="TPR-like"/>
    <property type="match status" value="1"/>
</dbReference>
<dbReference type="PIRSF" id="PIRSF006170">
    <property type="entry name" value="YfgM"/>
    <property type="match status" value="1"/>
</dbReference>
<gene>
    <name evidence="12" type="ORF">DBZ36_14130</name>
</gene>
<keyword evidence="13" id="KW-1185">Reference proteome</keyword>
<dbReference type="InterPro" id="IPR026039">
    <property type="entry name" value="YfgM"/>
</dbReference>
<evidence type="ECO:0000256" key="9">
    <source>
        <dbReference type="PROSITE-ProRule" id="PRU00339"/>
    </source>
</evidence>